<dbReference type="EMBL" id="MDEO01000033">
    <property type="protein sequence ID" value="OCX16456.1"/>
    <property type="molecule type" value="Genomic_DNA"/>
</dbReference>
<evidence type="ECO:0008006" key="4">
    <source>
        <dbReference type="Google" id="ProtNLM"/>
    </source>
</evidence>
<dbReference type="OrthoDB" id="9813117at2"/>
<evidence type="ECO:0000313" key="3">
    <source>
        <dbReference type="Proteomes" id="UP000094412"/>
    </source>
</evidence>
<feature type="chain" id="PRO_5008659640" description="Lipoprotein" evidence="1">
    <location>
        <begin position="25"/>
        <end position="111"/>
    </location>
</feature>
<protein>
    <recommendedName>
        <fullName evidence="4">Lipoprotein</fullName>
    </recommendedName>
</protein>
<evidence type="ECO:0000313" key="2">
    <source>
        <dbReference type="EMBL" id="OCX16456.1"/>
    </source>
</evidence>
<comment type="caution">
    <text evidence="2">The sequence shown here is derived from an EMBL/GenBank/DDBJ whole genome shotgun (WGS) entry which is preliminary data.</text>
</comment>
<evidence type="ECO:0000256" key="1">
    <source>
        <dbReference type="SAM" id="SignalP"/>
    </source>
</evidence>
<dbReference type="Proteomes" id="UP000094412">
    <property type="component" value="Unassembled WGS sequence"/>
</dbReference>
<keyword evidence="1" id="KW-0732">Signal</keyword>
<reference evidence="2 3" key="1">
    <citation type="submission" date="2016-08" db="EMBL/GenBank/DDBJ databases">
        <title>Whole genome sequence of Mesorhizobium sp. strain UASWS1009 isolated from industrial sewage.</title>
        <authorList>
            <person name="Crovadore J."/>
            <person name="Calmin G."/>
            <person name="Chablais R."/>
            <person name="Cochard B."/>
            <person name="Lefort F."/>
        </authorList>
    </citation>
    <scope>NUCLEOTIDE SEQUENCE [LARGE SCALE GENOMIC DNA]</scope>
    <source>
        <strain evidence="2 3">UASWS1009</strain>
    </source>
</reference>
<name>A0A1C2DPA4_9HYPH</name>
<dbReference type="RefSeq" id="WP_024924542.1">
    <property type="nucleotide sequence ID" value="NZ_MDEO01000033.1"/>
</dbReference>
<keyword evidence="3" id="KW-1185">Reference proteome</keyword>
<dbReference type="PROSITE" id="PS51257">
    <property type="entry name" value="PROKAR_LIPOPROTEIN"/>
    <property type="match status" value="1"/>
</dbReference>
<sequence length="111" mass="11304">MAFGNKSSASGMVGHARTIFMASAAIMLAATAGCSAVADSNVKTASFSAKTSYAYLVPTAKPKAKVVAARHKPTATKDIAKVASATPSYGNAPYICTPSGFGHLARCFART</sequence>
<dbReference type="AlphaFoldDB" id="A0A1C2DPA4"/>
<feature type="signal peptide" evidence="1">
    <location>
        <begin position="1"/>
        <end position="24"/>
    </location>
</feature>
<organism evidence="2 3">
    <name type="scientific">Mesorhizobium hungaricum</name>
    <dbReference type="NCBI Taxonomy" id="1566387"/>
    <lineage>
        <taxon>Bacteria</taxon>
        <taxon>Pseudomonadati</taxon>
        <taxon>Pseudomonadota</taxon>
        <taxon>Alphaproteobacteria</taxon>
        <taxon>Hyphomicrobiales</taxon>
        <taxon>Phyllobacteriaceae</taxon>
        <taxon>Mesorhizobium</taxon>
    </lineage>
</organism>
<accession>A0A1C2DPA4</accession>
<proteinExistence type="predicted"/>
<gene>
    <name evidence="2" type="ORF">QV13_16700</name>
</gene>